<accession>A0ABP0AN85</accession>
<feature type="region of interest" description="Disordered" evidence="1">
    <location>
        <begin position="519"/>
        <end position="554"/>
    </location>
</feature>
<feature type="region of interest" description="Disordered" evidence="1">
    <location>
        <begin position="75"/>
        <end position="135"/>
    </location>
</feature>
<comment type="caution">
    <text evidence="2">The sequence shown here is derived from an EMBL/GenBank/DDBJ whole genome shotgun (WGS) entry which is preliminary data.</text>
</comment>
<dbReference type="PANTHER" id="PTHR38702:SF1">
    <property type="entry name" value="CALPONIN-HOMOLOGY (CH) DOMAIN-CONTAINING PROTEIN"/>
    <property type="match status" value="1"/>
</dbReference>
<evidence type="ECO:0000256" key="1">
    <source>
        <dbReference type="SAM" id="MobiDB-lite"/>
    </source>
</evidence>
<protein>
    <submittedName>
        <fullName evidence="2">Uncharacterized protein</fullName>
    </submittedName>
</protein>
<dbReference type="Proteomes" id="UP001642482">
    <property type="component" value="Unassembled WGS sequence"/>
</dbReference>
<feature type="region of interest" description="Disordered" evidence="1">
    <location>
        <begin position="1"/>
        <end position="59"/>
    </location>
</feature>
<feature type="compositionally biased region" description="Low complexity" evidence="1">
    <location>
        <begin position="94"/>
        <end position="127"/>
    </location>
</feature>
<keyword evidence="3" id="KW-1185">Reference proteome</keyword>
<proteinExistence type="predicted"/>
<evidence type="ECO:0000313" key="3">
    <source>
        <dbReference type="Proteomes" id="UP001642482"/>
    </source>
</evidence>
<sequence length="655" mass="70753">MATAPGAVPQQPAPPTIHRPSSPSPDTMPTLAVKSDATAENLRSLSTASSVSHGSATTDASSLLSLGFTGRDSLGSDASSTAFSRQSSGSYTALSPPLSVSSSSNPNRLSGVSTITTSSSMTGSGISADQRTAKRRGYMRPQGTDFAASARSRESVLSLGSIAHLQHYFARTGLLDLKGQLERKRRGGKARTLDLSQLEGTTSYLAPRAQSMLIQPSDGSANGLGIQTDVDSSYASMGSSPDLAAHNVTPGMMVESPTQEHVDYGNDDWYPEDFEGYDPAVMLPPTVSTYMYREKPLPKPPTLAELRADLKNSLDSASKALAEAREAKTNQGAPATPINSAPSSPARQPNADGTPAKVAAPSWYEIQGMHILDVITLAIRAAKVYYTGHENPDRLDSIKSEREVRSELLAVMDVLKRMATRNFSGGVRSEEIRAMDAWINSLYAMLNGEDAIIAAEQAEQASWSWLKDEGWPADVATDPARAYAREHAFLKTILANGPAPGEKIDMILPDWIPMDRSTSSDTLAVPADDTTTQRSTSPSSPTTPTTPTSPTAPTSFLQHMQNGVCLVQLHNCAVRMSRRRFGAIPTFHSDTQKPYRAADNLRYWVKAAELRWEVLFKIDALGVVCNSRPDVWPVFEDAIYQWCRKVREEISSELV</sequence>
<feature type="compositionally biased region" description="Polar residues" evidence="1">
    <location>
        <begin position="76"/>
        <end position="93"/>
    </location>
</feature>
<evidence type="ECO:0000313" key="2">
    <source>
        <dbReference type="EMBL" id="CAK7208702.1"/>
    </source>
</evidence>
<dbReference type="EMBL" id="CAWUHD010000001">
    <property type="protein sequence ID" value="CAK7208702.1"/>
    <property type="molecule type" value="Genomic_DNA"/>
</dbReference>
<reference evidence="2 3" key="1">
    <citation type="submission" date="2024-01" db="EMBL/GenBank/DDBJ databases">
        <authorList>
            <person name="Allen C."/>
            <person name="Tagirdzhanova G."/>
        </authorList>
    </citation>
    <scope>NUCLEOTIDE SEQUENCE [LARGE SCALE GENOMIC DNA]</scope>
</reference>
<dbReference type="PANTHER" id="PTHR38702">
    <property type="entry name" value="CALPONIN-HOMOLOGY (CH) DOMAIN-CONTAINING PROTEIN"/>
    <property type="match status" value="1"/>
</dbReference>
<feature type="region of interest" description="Disordered" evidence="1">
    <location>
        <begin position="323"/>
        <end position="356"/>
    </location>
</feature>
<feature type="compositionally biased region" description="Low complexity" evidence="1">
    <location>
        <begin position="530"/>
        <end position="554"/>
    </location>
</feature>
<feature type="compositionally biased region" description="Polar residues" evidence="1">
    <location>
        <begin position="329"/>
        <end position="347"/>
    </location>
</feature>
<gene>
    <name evidence="2" type="ORF">SEUCBS140593_000261</name>
</gene>
<organism evidence="2 3">
    <name type="scientific">Sporothrix eucalyptigena</name>
    <dbReference type="NCBI Taxonomy" id="1812306"/>
    <lineage>
        <taxon>Eukaryota</taxon>
        <taxon>Fungi</taxon>
        <taxon>Dikarya</taxon>
        <taxon>Ascomycota</taxon>
        <taxon>Pezizomycotina</taxon>
        <taxon>Sordariomycetes</taxon>
        <taxon>Sordariomycetidae</taxon>
        <taxon>Ophiostomatales</taxon>
        <taxon>Ophiostomataceae</taxon>
        <taxon>Sporothrix</taxon>
    </lineage>
</organism>
<feature type="compositionally biased region" description="Low complexity" evidence="1">
    <location>
        <begin position="1"/>
        <end position="10"/>
    </location>
</feature>
<name>A0ABP0AN85_9PEZI</name>
<feature type="compositionally biased region" description="Polar residues" evidence="1">
    <location>
        <begin position="41"/>
        <end position="59"/>
    </location>
</feature>